<organism evidence="1 2">
    <name type="scientific">Cichlidogyrus casuarinus</name>
    <dbReference type="NCBI Taxonomy" id="1844966"/>
    <lineage>
        <taxon>Eukaryota</taxon>
        <taxon>Metazoa</taxon>
        <taxon>Spiralia</taxon>
        <taxon>Lophotrochozoa</taxon>
        <taxon>Platyhelminthes</taxon>
        <taxon>Monogenea</taxon>
        <taxon>Monopisthocotylea</taxon>
        <taxon>Dactylogyridea</taxon>
        <taxon>Ancyrocephalidae</taxon>
        <taxon>Cichlidogyrus</taxon>
    </lineage>
</organism>
<name>A0ABD2Q1Q1_9PLAT</name>
<dbReference type="Proteomes" id="UP001626550">
    <property type="component" value="Unassembled WGS sequence"/>
</dbReference>
<evidence type="ECO:0000313" key="2">
    <source>
        <dbReference type="Proteomes" id="UP001626550"/>
    </source>
</evidence>
<evidence type="ECO:0000313" key="1">
    <source>
        <dbReference type="EMBL" id="KAL3313544.1"/>
    </source>
</evidence>
<comment type="caution">
    <text evidence="1">The sequence shown here is derived from an EMBL/GenBank/DDBJ whole genome shotgun (WGS) entry which is preliminary data.</text>
</comment>
<dbReference type="InterPro" id="IPR032675">
    <property type="entry name" value="LRR_dom_sf"/>
</dbReference>
<dbReference type="InterPro" id="IPR006553">
    <property type="entry name" value="Leu-rich_rpt_Cys-con_subtyp"/>
</dbReference>
<reference evidence="1 2" key="1">
    <citation type="submission" date="2024-11" db="EMBL/GenBank/DDBJ databases">
        <title>Adaptive evolution of stress response genes in parasites aligns with host niche diversity.</title>
        <authorList>
            <person name="Hahn C."/>
            <person name="Resl P."/>
        </authorList>
    </citation>
    <scope>NUCLEOTIDE SEQUENCE [LARGE SCALE GENOMIC DNA]</scope>
    <source>
        <strain evidence="1">EGGRZ-B1_66</strain>
        <tissue evidence="1">Body</tissue>
    </source>
</reference>
<protein>
    <submittedName>
        <fullName evidence="1">Uncharacterized protein</fullName>
    </submittedName>
</protein>
<proteinExistence type="predicted"/>
<dbReference type="Gene3D" id="3.80.10.10">
    <property type="entry name" value="Ribonuclease Inhibitor"/>
    <property type="match status" value="1"/>
</dbReference>
<sequence>MNLLNQIDQKLSTLSWNLLERTHLDFSGISNLTDESFYVLKEKLTDHQKLSVVSISLEACYYISDRGIQLLSQQFPNLESINLSYCRFITQRSIEHLTKCNKLLYINCDCTDVSFISAKVCSKIRISAKRCPIICVEDPPSQQANISSVVTLETSINLVILVSNPGINLNVTKLIMDEKKVYQDFTQQPIIYTPNALQSENGVTINIVEMHTQSIYFTPFLAERSVFIIVTDTEQMNPNPSFSIICNLDYIRGVVPQAPIILLNLYKSSGISSVSEVDRILSSIFTDQKNNIKEHLIKEDYKKFVK</sequence>
<gene>
    <name evidence="1" type="ORF">Ciccas_007852</name>
</gene>
<keyword evidence="2" id="KW-1185">Reference proteome</keyword>
<dbReference type="SUPFAM" id="SSF52047">
    <property type="entry name" value="RNI-like"/>
    <property type="match status" value="1"/>
</dbReference>
<dbReference type="AlphaFoldDB" id="A0ABD2Q1Q1"/>
<dbReference type="SMART" id="SM00367">
    <property type="entry name" value="LRR_CC"/>
    <property type="match status" value="2"/>
</dbReference>
<dbReference type="EMBL" id="JBJKFK010001275">
    <property type="protein sequence ID" value="KAL3313544.1"/>
    <property type="molecule type" value="Genomic_DNA"/>
</dbReference>
<accession>A0ABD2Q1Q1</accession>